<reference evidence="2 3" key="1">
    <citation type="journal article" date="2019" name="Sci. Rep.">
        <title>Nanopore sequencing improves the draft genome of the human pathogenic amoeba Naegleria fowleri.</title>
        <authorList>
            <person name="Liechti N."/>
            <person name="Schurch N."/>
            <person name="Bruggmann R."/>
            <person name="Wittwer M."/>
        </authorList>
    </citation>
    <scope>NUCLEOTIDE SEQUENCE [LARGE SCALE GENOMIC DNA]</scope>
    <source>
        <strain evidence="2 3">ATCC 30894</strain>
    </source>
</reference>
<dbReference type="InterPro" id="IPR011050">
    <property type="entry name" value="Pectin_lyase_fold/virulence"/>
</dbReference>
<name>A0A6A5C2X2_NAEFO</name>
<feature type="transmembrane region" description="Helical" evidence="1">
    <location>
        <begin position="721"/>
        <end position="739"/>
    </location>
</feature>
<evidence type="ECO:0000313" key="2">
    <source>
        <dbReference type="EMBL" id="KAF0982066.1"/>
    </source>
</evidence>
<proteinExistence type="predicted"/>
<dbReference type="VEuPathDB" id="AmoebaDB:NfTy_022750"/>
<protein>
    <recommendedName>
        <fullName evidence="4">Right handed beta helix domain-containing protein</fullName>
    </recommendedName>
</protein>
<evidence type="ECO:0000313" key="3">
    <source>
        <dbReference type="Proteomes" id="UP000444721"/>
    </source>
</evidence>
<feature type="transmembrane region" description="Helical" evidence="1">
    <location>
        <begin position="487"/>
        <end position="504"/>
    </location>
</feature>
<feature type="transmembrane region" description="Helical" evidence="1">
    <location>
        <begin position="450"/>
        <end position="475"/>
    </location>
</feature>
<feature type="transmembrane region" description="Helical" evidence="1">
    <location>
        <begin position="516"/>
        <end position="542"/>
    </location>
</feature>
<dbReference type="OrthoDB" id="10254077at2759"/>
<feature type="transmembrane region" description="Helical" evidence="1">
    <location>
        <begin position="25"/>
        <end position="43"/>
    </location>
</feature>
<dbReference type="VEuPathDB" id="AmoebaDB:NF0068290"/>
<evidence type="ECO:0000256" key="1">
    <source>
        <dbReference type="SAM" id="Phobius"/>
    </source>
</evidence>
<dbReference type="GeneID" id="68119142"/>
<gene>
    <name evidence="2" type="ORF">FDP41_011927</name>
</gene>
<accession>A0A6A5C2X2</accession>
<sequence>MFAPTFSLLNQRTTTTTTTNTHNRLFVVGAMTLLLLVFFSRCMEASTQQYRRSSESKTYVADPTSDIYVRMAPTDYEKWMAMQPSMDKVYKLSRRSNRRRESSIRKNSFYKTEYLFVLSDHNESPMFFVDRDDDHEIITIPNGMNISVVFDTLDEALDYVNNNETDPESVRFVIVMEHGEHKVEGREARIARPYTSITSTMPKYPEKTIIRANDISGQLLFLDATHDIDIRGITLTGGRLAAANFTHPHVPRACGSGLLISNSRNIYVESVILEHNKAAIGGSVCVFASAQVTFHKVFIRSSIAFIRNLQLTDSMNHLQFSLASNFNINQSIFAQNLPALNDPEKEYGCGGGVSLFDSNDTIFSSCIFTNNSAINGGAIFTSNSDFNITNSRISGNTAYNQSSAIYSDLNSDITIDKVYFLENKCVRLSCKVIYSPKKELLDDLDNFRAFIYPMICITGILLCLVLFSITCFELGRMFKQRNHFRNVVWGDIIYLWLLGAIGVYRPYRSVPRPFNWFHRTVVIFVLILGCVLQTMQSIVVAMPEFYDSMDRVRFILGGVQSVIYSALPLVLYIALIIAVKASYKRLFVNYKPPIPTEVEMEEEKTSLINFYQTQIDKESEENAIINASPTSEATTSFKKKKRKYFFDWKKDTQKTGLQRSIHNRRALAGCIISLLFLHGTYGIIILDCYNFLQSNIDIAKATNQTIGIDTISSAIFYLMQWYLKFTIMSMVLLTVFLLCNRINSYQNTFFSTLYHQLEKAVFNLQTGVYSYVHLRKECKRLVRYSWILTITYVLLFLAMCVNEVLMILWGSSEYKFFAYYVVVLTIMMFLITHVSYTSNHWTSFRFDDFLAAVPHSITYDYGIFFVPGANKKFNISDANADISGSNNKNGNNSIGKPHVGSGNMSMDHGTFPTSSDSKDSKAEKLLRDLTFFHMYIRDRTFAYRFPLEIQMQTYVVVSVIGLIGTAYALLKYVSSIFESSRYYQYL</sequence>
<dbReference type="OMA" id="YSWILTI"/>
<dbReference type="AlphaFoldDB" id="A0A6A5C2X2"/>
<dbReference type="SUPFAM" id="SSF51126">
    <property type="entry name" value="Pectin lyase-like"/>
    <property type="match status" value="1"/>
</dbReference>
<evidence type="ECO:0008006" key="4">
    <source>
        <dbReference type="Google" id="ProtNLM"/>
    </source>
</evidence>
<feature type="transmembrane region" description="Helical" evidence="1">
    <location>
        <begin position="666"/>
        <end position="686"/>
    </location>
</feature>
<keyword evidence="1" id="KW-0812">Transmembrane</keyword>
<dbReference type="EMBL" id="VFQX01000012">
    <property type="protein sequence ID" value="KAF0982066.1"/>
    <property type="molecule type" value="Genomic_DNA"/>
</dbReference>
<dbReference type="Proteomes" id="UP000444721">
    <property type="component" value="Unassembled WGS sequence"/>
</dbReference>
<dbReference type="VEuPathDB" id="AmoebaDB:FDP41_011927"/>
<keyword evidence="1" id="KW-0472">Membrane</keyword>
<feature type="transmembrane region" description="Helical" evidence="1">
    <location>
        <begin position="562"/>
        <end position="583"/>
    </location>
</feature>
<keyword evidence="1" id="KW-1133">Transmembrane helix</keyword>
<feature type="transmembrane region" description="Helical" evidence="1">
    <location>
        <begin position="784"/>
        <end position="810"/>
    </location>
</feature>
<keyword evidence="3" id="KW-1185">Reference proteome</keyword>
<feature type="transmembrane region" description="Helical" evidence="1">
    <location>
        <begin position="816"/>
        <end position="836"/>
    </location>
</feature>
<comment type="caution">
    <text evidence="2">The sequence shown here is derived from an EMBL/GenBank/DDBJ whole genome shotgun (WGS) entry which is preliminary data.</text>
</comment>
<feature type="transmembrane region" description="Helical" evidence="1">
    <location>
        <begin position="954"/>
        <end position="973"/>
    </location>
</feature>
<organism evidence="2 3">
    <name type="scientific">Naegleria fowleri</name>
    <name type="common">Brain eating amoeba</name>
    <dbReference type="NCBI Taxonomy" id="5763"/>
    <lineage>
        <taxon>Eukaryota</taxon>
        <taxon>Discoba</taxon>
        <taxon>Heterolobosea</taxon>
        <taxon>Tetramitia</taxon>
        <taxon>Eutetramitia</taxon>
        <taxon>Vahlkampfiidae</taxon>
        <taxon>Naegleria</taxon>
    </lineage>
</organism>
<dbReference type="RefSeq" id="XP_044566779.1">
    <property type="nucleotide sequence ID" value="XM_044702390.1"/>
</dbReference>